<organism evidence="5 6">
    <name type="scientific">Aspergillus terreus (strain NIH 2624 / FGSC A1156)</name>
    <dbReference type="NCBI Taxonomy" id="341663"/>
    <lineage>
        <taxon>Eukaryota</taxon>
        <taxon>Fungi</taxon>
        <taxon>Dikarya</taxon>
        <taxon>Ascomycota</taxon>
        <taxon>Pezizomycotina</taxon>
        <taxon>Eurotiomycetes</taxon>
        <taxon>Eurotiomycetidae</taxon>
        <taxon>Eurotiales</taxon>
        <taxon>Aspergillaceae</taxon>
        <taxon>Aspergillus</taxon>
        <taxon>Aspergillus subgen. Circumdati</taxon>
    </lineage>
</organism>
<keyword evidence="3" id="KW-0812">Transmembrane</keyword>
<dbReference type="HOGENOM" id="CLU_012508_2_2_1"/>
<dbReference type="InterPro" id="IPR015915">
    <property type="entry name" value="Kelch-typ_b-propeller"/>
</dbReference>
<keyword evidence="4" id="KW-0732">Signal</keyword>
<feature type="signal peptide" evidence="4">
    <location>
        <begin position="1"/>
        <end position="20"/>
    </location>
</feature>
<proteinExistence type="predicted"/>
<keyword evidence="3" id="KW-0472">Membrane</keyword>
<name>Q0D0F1_ASPTN</name>
<keyword evidence="2" id="KW-0677">Repeat</keyword>
<dbReference type="PANTHER" id="PTHR46228:SF2">
    <property type="entry name" value="KELCH REPEAT PROTEIN (AFU_ORTHOLOGUE AFUA_4G14350)"/>
    <property type="match status" value="1"/>
</dbReference>
<gene>
    <name evidence="5" type="ORF">ATEG_00583</name>
</gene>
<reference evidence="6" key="1">
    <citation type="submission" date="2005-09" db="EMBL/GenBank/DDBJ databases">
        <title>Annotation of the Aspergillus terreus NIH2624 genome.</title>
        <authorList>
            <person name="Birren B.W."/>
            <person name="Lander E.S."/>
            <person name="Galagan J.E."/>
            <person name="Nusbaum C."/>
            <person name="Devon K."/>
            <person name="Henn M."/>
            <person name="Ma L.-J."/>
            <person name="Jaffe D.B."/>
            <person name="Butler J."/>
            <person name="Alvarez P."/>
            <person name="Gnerre S."/>
            <person name="Grabherr M."/>
            <person name="Kleber M."/>
            <person name="Mauceli E.W."/>
            <person name="Brockman W."/>
            <person name="Rounsley S."/>
            <person name="Young S.K."/>
            <person name="LaButti K."/>
            <person name="Pushparaj V."/>
            <person name="DeCaprio D."/>
            <person name="Crawford M."/>
            <person name="Koehrsen M."/>
            <person name="Engels R."/>
            <person name="Montgomery P."/>
            <person name="Pearson M."/>
            <person name="Howarth C."/>
            <person name="Larson L."/>
            <person name="Luoma S."/>
            <person name="White J."/>
            <person name="Alvarado L."/>
            <person name="Kodira C.D."/>
            <person name="Zeng Q."/>
            <person name="Oleary S."/>
            <person name="Yandava C."/>
            <person name="Denning D.W."/>
            <person name="Nierman W.C."/>
            <person name="Milne T."/>
            <person name="Madden K."/>
        </authorList>
    </citation>
    <scope>NUCLEOTIDE SEQUENCE [LARGE SCALE GENOMIC DNA]</scope>
    <source>
        <strain evidence="6">NIH 2624 / FGSC A1156</strain>
    </source>
</reference>
<dbReference type="EMBL" id="CH476594">
    <property type="protein sequence ID" value="EAU39229.1"/>
    <property type="molecule type" value="Genomic_DNA"/>
</dbReference>
<accession>Q0D0F1</accession>
<feature type="transmembrane region" description="Helical" evidence="3">
    <location>
        <begin position="481"/>
        <end position="503"/>
    </location>
</feature>
<dbReference type="VEuPathDB" id="FungiDB:ATEG_00583"/>
<evidence type="ECO:0000256" key="4">
    <source>
        <dbReference type="SAM" id="SignalP"/>
    </source>
</evidence>
<evidence type="ECO:0000256" key="2">
    <source>
        <dbReference type="ARBA" id="ARBA00022737"/>
    </source>
</evidence>
<dbReference type="Gene3D" id="2.120.10.80">
    <property type="entry name" value="Kelch-type beta propeller"/>
    <property type="match status" value="2"/>
</dbReference>
<feature type="chain" id="PRO_5004170854" description="Kelch repeat-containing protein" evidence="4">
    <location>
        <begin position="21"/>
        <end position="583"/>
    </location>
</feature>
<keyword evidence="1" id="KW-0880">Kelch repeat</keyword>
<dbReference type="OrthoDB" id="10251809at2759"/>
<dbReference type="eggNOG" id="ENOG502RYK4">
    <property type="taxonomic scope" value="Eukaryota"/>
</dbReference>
<dbReference type="Pfam" id="PF24681">
    <property type="entry name" value="Kelch_KLHDC2_KLHL20_DRC7"/>
    <property type="match status" value="1"/>
</dbReference>
<evidence type="ECO:0000256" key="3">
    <source>
        <dbReference type="SAM" id="Phobius"/>
    </source>
</evidence>
<evidence type="ECO:0000256" key="1">
    <source>
        <dbReference type="ARBA" id="ARBA00022441"/>
    </source>
</evidence>
<dbReference type="PANTHER" id="PTHR46228">
    <property type="entry name" value="KELCH DOMAIN-CONTAINING PROTEIN"/>
    <property type="match status" value="1"/>
</dbReference>
<dbReference type="SUPFAM" id="SSF117281">
    <property type="entry name" value="Kelch motif"/>
    <property type="match status" value="1"/>
</dbReference>
<dbReference type="AlphaFoldDB" id="Q0D0F1"/>
<dbReference type="STRING" id="341663.Q0D0F1"/>
<dbReference type="GeneID" id="4355337"/>
<keyword evidence="3" id="KW-1133">Transmembrane helix</keyword>
<dbReference type="Proteomes" id="UP000007963">
    <property type="component" value="Unassembled WGS sequence"/>
</dbReference>
<evidence type="ECO:0000313" key="5">
    <source>
        <dbReference type="EMBL" id="EAU39229.1"/>
    </source>
</evidence>
<evidence type="ECO:0008006" key="7">
    <source>
        <dbReference type="Google" id="ProtNLM"/>
    </source>
</evidence>
<dbReference type="InterPro" id="IPR011043">
    <property type="entry name" value="Gal_Oxase/kelch_b-propeller"/>
</dbReference>
<dbReference type="RefSeq" id="XP_001210669.1">
    <property type="nucleotide sequence ID" value="XM_001210669.1"/>
</dbReference>
<evidence type="ECO:0000313" key="6">
    <source>
        <dbReference type="Proteomes" id="UP000007963"/>
    </source>
</evidence>
<dbReference type="SUPFAM" id="SSF50965">
    <property type="entry name" value="Galactose oxidase, central domain"/>
    <property type="match status" value="1"/>
</dbReference>
<dbReference type="OMA" id="RINHCAV"/>
<protein>
    <recommendedName>
        <fullName evidence="7">Kelch repeat-containing protein</fullName>
    </recommendedName>
</protein>
<sequence length="583" mass="63428">MLVSGAIFPIAAFLAPGVSGIGVDPVDDFCTRWNHQSVVKDGKLYIDGGLETFAQRNTEGQIEGAQILGYNTELIEVDLQSPWDSKHNISITAVPKLANPHADTDPPLVVRGAMFSGLPTDSKIYLYGGTTSYANTSFPGFQEPPSSQYPLWSYDIPADTWSRYDVTEDAPYRPAGGSYAEAPDLGLAFYLNGFIDNGTSDDLEHMSNFRRYLDGLVVINTDSLVVTNVSTTWLRRAPRAKGGMVYVPGVGPQGMLVDMGGVTKPTSDSSASKDGTYVTFDEIDFLDVSSIADDSRNATWFVQRAAGEIPPPRTDFCLVTASAKDNSSHNIYLYGGKGAREAYDDVYVLSIPSFTWKRVYRGDSPRYGHTCHLTGHRQMLTVGGMASDEPTSSCDRERAGVAVFDMTDLEWRSVYSPSAPAYQVPGPIVQTIGGNADGNARIIAPPHGFSTRQIAHFFREPAGDDVDDDILEDGALDPRDISGIVIGSVGAVGLIVGGVFFWLRHKKRRESSDADAESAPWTEEKDIACVESKDFACVGSKDFAYVGAVSHKDDEPEPQRVHVHEPRALQEIDANHVRVSTDK</sequence>